<keyword evidence="2" id="KW-1133">Transmembrane helix</keyword>
<keyword evidence="2" id="KW-0812">Transmembrane</keyword>
<feature type="non-terminal residue" evidence="3">
    <location>
        <position position="1"/>
    </location>
</feature>
<evidence type="ECO:0000256" key="2">
    <source>
        <dbReference type="SAM" id="Phobius"/>
    </source>
</evidence>
<evidence type="ECO:0000256" key="1">
    <source>
        <dbReference type="SAM" id="MobiDB-lite"/>
    </source>
</evidence>
<feature type="region of interest" description="Disordered" evidence="1">
    <location>
        <begin position="95"/>
        <end position="114"/>
    </location>
</feature>
<gene>
    <name evidence="3" type="ORF">PGLA2088_LOCUS6289</name>
</gene>
<dbReference type="Proteomes" id="UP000626109">
    <property type="component" value="Unassembled WGS sequence"/>
</dbReference>
<keyword evidence="2" id="KW-0472">Membrane</keyword>
<dbReference type="AlphaFoldDB" id="A0A813IBH8"/>
<accession>A0A813IBH8</accession>
<feature type="transmembrane region" description="Helical" evidence="2">
    <location>
        <begin position="249"/>
        <end position="267"/>
    </location>
</feature>
<name>A0A813IBH8_POLGL</name>
<evidence type="ECO:0000313" key="4">
    <source>
        <dbReference type="Proteomes" id="UP000626109"/>
    </source>
</evidence>
<evidence type="ECO:0000313" key="3">
    <source>
        <dbReference type="EMBL" id="CAE8648120.1"/>
    </source>
</evidence>
<feature type="transmembrane region" description="Helical" evidence="2">
    <location>
        <begin position="182"/>
        <end position="202"/>
    </location>
</feature>
<feature type="transmembrane region" description="Helical" evidence="2">
    <location>
        <begin position="208"/>
        <end position="228"/>
    </location>
</feature>
<reference evidence="3" key="1">
    <citation type="submission" date="2021-02" db="EMBL/GenBank/DDBJ databases">
        <authorList>
            <person name="Dougan E. K."/>
            <person name="Rhodes N."/>
            <person name="Thang M."/>
            <person name="Chan C."/>
        </authorList>
    </citation>
    <scope>NUCLEOTIDE SEQUENCE</scope>
</reference>
<organism evidence="3 4">
    <name type="scientific">Polarella glacialis</name>
    <name type="common">Dinoflagellate</name>
    <dbReference type="NCBI Taxonomy" id="89957"/>
    <lineage>
        <taxon>Eukaryota</taxon>
        <taxon>Sar</taxon>
        <taxon>Alveolata</taxon>
        <taxon>Dinophyceae</taxon>
        <taxon>Suessiales</taxon>
        <taxon>Suessiaceae</taxon>
        <taxon>Polarella</taxon>
    </lineage>
</organism>
<dbReference type="EMBL" id="CAJNNW010006224">
    <property type="protein sequence ID" value="CAE8648120.1"/>
    <property type="molecule type" value="Genomic_DNA"/>
</dbReference>
<dbReference type="InterPro" id="IPR021515">
    <property type="entry name" value="DUF3177"/>
</dbReference>
<proteinExistence type="predicted"/>
<protein>
    <submittedName>
        <fullName evidence="3">Uncharacterized protein</fullName>
    </submittedName>
</protein>
<feature type="transmembrane region" description="Helical" evidence="2">
    <location>
        <begin position="308"/>
        <end position="329"/>
    </location>
</feature>
<feature type="transmembrane region" description="Helical" evidence="2">
    <location>
        <begin position="150"/>
        <end position="170"/>
    </location>
</feature>
<dbReference type="Pfam" id="PF11375">
    <property type="entry name" value="DUF3177"/>
    <property type="match status" value="1"/>
</dbReference>
<comment type="caution">
    <text evidence="3">The sequence shown here is derived from an EMBL/GenBank/DDBJ whole genome shotgun (WGS) entry which is preliminary data.</text>
</comment>
<sequence length="359" mass="38736">NKLTCLPRVAMLKQCCPSTLGARSLMMMHRQRLGMSARPVPGLPGFLALCILITGVAVHEARDPPVNAGGFRFTSRAPRAVHSSGRSTLAFAGLHGQHQQHVPRPRRTKGLQSLRSSQVRRALDGTGWPPVPALNPASEESLRLAVWTDFQLAVVFFVVTPLVLLGAGIWSSLSTGGRRDEVLRLVSGYWQCSSMLLITVLLNIGELQISSVTGLAAQIMILVSLWFWEDLTEALDAQEDALAAFVRTWRLIATAVAAAGAAANIPFQYCATVPSLSADAGCAAWIEAPLALRDILLPSFGQELSAQIGLLGLAIYTVYISYFAVFILPTTGRRGLATRPSFTWLSALEWLGLASPRDP</sequence>
<feature type="transmembrane region" description="Helical" evidence="2">
    <location>
        <begin position="40"/>
        <end position="58"/>
    </location>
</feature>